<sequence>MGEEHARGAEPGDAVAATSTGDDHAPRDGVTITQSLIAKCATRAETRRGVDEPLDKYLARLTHLKMDGRNIARIDALGCAPGVRVLYLYDNAITRMANLEPLNSLTHLYLQNNALTRIEGLETCANLQKLYLDGNSIAHVEGLAPCQRLEELHVSGQRLGPGEELRFDADTCAALARTLGVLNVGHCNVRDVKPLKELASLRRLDLENCGVESVRDLEPVLLNCKRLSEVKVLGCPFAKNLKHRDHITLLSDSLTVLNGREIKPHERQFLIQLQARRMRQRRAQAQRSQQQRQHLETIANLGEGTVDHGFDAPVGVAGINPGFDPLSPGAMLGGDLSPAGNASPGLGATFHRVTGGSVESLDGMTSLAGGVASEISRDGGGVSPGPSPSRRLDLHGVGDDSVRTE</sequence>
<keyword evidence="3" id="KW-0677">Repeat</keyword>
<feature type="compositionally biased region" description="Basic and acidic residues" evidence="4">
    <location>
        <begin position="1"/>
        <end position="10"/>
    </location>
</feature>
<dbReference type="InterPro" id="IPR032675">
    <property type="entry name" value="LRR_dom_sf"/>
</dbReference>
<gene>
    <name evidence="5" type="ORF">MSP1404_LOCUS3628</name>
</gene>
<proteinExistence type="predicted"/>
<dbReference type="PANTHER" id="PTHR46652:SF3">
    <property type="entry name" value="LEUCINE-RICH REPEAT-CONTAINING PROTEIN 9"/>
    <property type="match status" value="1"/>
</dbReference>
<dbReference type="InterPro" id="IPR050836">
    <property type="entry name" value="SDS22/Internalin_LRR"/>
</dbReference>
<dbReference type="EMBL" id="HBEV01004767">
    <property type="protein sequence ID" value="CAD8582547.1"/>
    <property type="molecule type" value="Transcribed_RNA"/>
</dbReference>
<evidence type="ECO:0000256" key="2">
    <source>
        <dbReference type="ARBA" id="ARBA00022614"/>
    </source>
</evidence>
<evidence type="ECO:0000256" key="4">
    <source>
        <dbReference type="SAM" id="MobiDB-lite"/>
    </source>
</evidence>
<evidence type="ECO:0000313" key="5">
    <source>
        <dbReference type="EMBL" id="CAD8582547.1"/>
    </source>
</evidence>
<organism evidence="5">
    <name type="scientific">Micromonas pusilla</name>
    <name type="common">Picoplanktonic green alga</name>
    <name type="synonym">Chromulina pusilla</name>
    <dbReference type="NCBI Taxonomy" id="38833"/>
    <lineage>
        <taxon>Eukaryota</taxon>
        <taxon>Viridiplantae</taxon>
        <taxon>Chlorophyta</taxon>
        <taxon>Mamiellophyceae</taxon>
        <taxon>Mamiellales</taxon>
        <taxon>Mamiellaceae</taxon>
        <taxon>Micromonas</taxon>
    </lineage>
</organism>
<dbReference type="GO" id="GO:0005930">
    <property type="term" value="C:axoneme"/>
    <property type="evidence" value="ECO:0007669"/>
    <property type="project" value="UniProtKB-SubCell"/>
</dbReference>
<feature type="region of interest" description="Disordered" evidence="4">
    <location>
        <begin position="1"/>
        <end position="28"/>
    </location>
</feature>
<accession>A0A7S0PLJ1</accession>
<feature type="region of interest" description="Disordered" evidence="4">
    <location>
        <begin position="371"/>
        <end position="405"/>
    </location>
</feature>
<dbReference type="SUPFAM" id="SSF52058">
    <property type="entry name" value="L domain-like"/>
    <property type="match status" value="1"/>
</dbReference>
<dbReference type="AlphaFoldDB" id="A0A7S0PLJ1"/>
<dbReference type="CDD" id="cd21340">
    <property type="entry name" value="PPP1R42"/>
    <property type="match status" value="1"/>
</dbReference>
<protein>
    <submittedName>
        <fullName evidence="5">Uncharacterized protein</fullName>
    </submittedName>
</protein>
<dbReference type="Pfam" id="PF12799">
    <property type="entry name" value="LRR_4"/>
    <property type="match status" value="1"/>
</dbReference>
<evidence type="ECO:0000256" key="1">
    <source>
        <dbReference type="ARBA" id="ARBA00004430"/>
    </source>
</evidence>
<dbReference type="SMART" id="SM00365">
    <property type="entry name" value="LRR_SD22"/>
    <property type="match status" value="4"/>
</dbReference>
<dbReference type="InterPro" id="IPR025875">
    <property type="entry name" value="Leu-rich_rpt_4"/>
</dbReference>
<name>A0A7S0PLJ1_MICPS</name>
<dbReference type="PANTHER" id="PTHR46652">
    <property type="entry name" value="LEUCINE-RICH REPEAT AND IQ DOMAIN-CONTAINING PROTEIN 1-RELATED"/>
    <property type="match status" value="1"/>
</dbReference>
<reference evidence="5" key="1">
    <citation type="submission" date="2021-01" db="EMBL/GenBank/DDBJ databases">
        <authorList>
            <person name="Corre E."/>
            <person name="Pelletier E."/>
            <person name="Niang G."/>
            <person name="Scheremetjew M."/>
            <person name="Finn R."/>
            <person name="Kale V."/>
            <person name="Holt S."/>
            <person name="Cochrane G."/>
            <person name="Meng A."/>
            <person name="Brown T."/>
            <person name="Cohen L."/>
        </authorList>
    </citation>
    <scope>NUCLEOTIDE SEQUENCE</scope>
    <source>
        <strain evidence="5">CCMP494</strain>
    </source>
</reference>
<evidence type="ECO:0000256" key="3">
    <source>
        <dbReference type="ARBA" id="ARBA00022737"/>
    </source>
</evidence>
<dbReference type="PROSITE" id="PS51450">
    <property type="entry name" value="LRR"/>
    <property type="match status" value="2"/>
</dbReference>
<dbReference type="InterPro" id="IPR001611">
    <property type="entry name" value="Leu-rich_rpt"/>
</dbReference>
<dbReference type="Gene3D" id="3.80.10.10">
    <property type="entry name" value="Ribonuclease Inhibitor"/>
    <property type="match status" value="2"/>
</dbReference>
<feature type="compositionally biased region" description="Basic and acidic residues" evidence="4">
    <location>
        <begin position="390"/>
        <end position="405"/>
    </location>
</feature>
<keyword evidence="2" id="KW-0433">Leucine-rich repeat</keyword>
<comment type="subcellular location">
    <subcellularLocation>
        <location evidence="1">Cytoplasm</location>
        <location evidence="1">Cytoskeleton</location>
        <location evidence="1">Cilium axoneme</location>
    </subcellularLocation>
</comment>